<protein>
    <submittedName>
        <fullName evidence="3">Crustin</fullName>
    </submittedName>
</protein>
<feature type="chain" id="PRO_5035462094" evidence="1">
    <location>
        <begin position="20"/>
        <end position="112"/>
    </location>
</feature>
<dbReference type="PROSITE" id="PS51390">
    <property type="entry name" value="WAP"/>
    <property type="match status" value="1"/>
</dbReference>
<dbReference type="InterPro" id="IPR008197">
    <property type="entry name" value="WAP_dom"/>
</dbReference>
<accession>A0A8K1JWI3</accession>
<dbReference type="AlphaFoldDB" id="A0A8K1JWI3"/>
<dbReference type="GO" id="GO:0005576">
    <property type="term" value="C:extracellular region"/>
    <property type="evidence" value="ECO:0007669"/>
    <property type="project" value="InterPro"/>
</dbReference>
<evidence type="ECO:0000256" key="1">
    <source>
        <dbReference type="SAM" id="SignalP"/>
    </source>
</evidence>
<proteinExistence type="evidence at transcript level"/>
<sequence>MKVCLTLLATCLLVGLSSGTSVLHHNNKFCGDNVPTSQTYGCRYFTKDYNDKYVCDRNQKPESTCPPLRPTCTRNFRGGPPVECVTDNDCAYSDKCCCDACLDHPVCKPPYN</sequence>
<reference evidence="3" key="1">
    <citation type="submission" date="2021-09" db="EMBL/GenBank/DDBJ databases">
        <title>Cloning and identification of two crustins in Eriocheir hepuensis and their expression in response to Vibrio alginolyticus-induced stress.</title>
        <authorList>
            <person name="Ren T."/>
        </authorList>
    </citation>
    <scope>NUCLEOTIDE SEQUENCE</scope>
</reference>
<name>A0A8K1JWI3_9EUCA</name>
<organism evidence="3">
    <name type="scientific">Eriocheir hepuensis</name>
    <dbReference type="NCBI Taxonomy" id="168195"/>
    <lineage>
        <taxon>Eukaryota</taxon>
        <taxon>Metazoa</taxon>
        <taxon>Ecdysozoa</taxon>
        <taxon>Arthropoda</taxon>
        <taxon>Crustacea</taxon>
        <taxon>Multicrustacea</taxon>
        <taxon>Malacostraca</taxon>
        <taxon>Eumalacostraca</taxon>
        <taxon>Eucarida</taxon>
        <taxon>Decapoda</taxon>
        <taxon>Pleocyemata</taxon>
        <taxon>Brachyura</taxon>
        <taxon>Eubrachyura</taxon>
        <taxon>Grapsoidea</taxon>
        <taxon>Varunidae</taxon>
        <taxon>Eriocheir</taxon>
    </lineage>
</organism>
<evidence type="ECO:0000259" key="2">
    <source>
        <dbReference type="PROSITE" id="PS51390"/>
    </source>
</evidence>
<dbReference type="EMBL" id="OK104809">
    <property type="protein sequence ID" value="UCU83345.1"/>
    <property type="molecule type" value="mRNA"/>
</dbReference>
<dbReference type="GO" id="GO:0030414">
    <property type="term" value="F:peptidase inhibitor activity"/>
    <property type="evidence" value="ECO:0007669"/>
    <property type="project" value="InterPro"/>
</dbReference>
<keyword evidence="1" id="KW-0732">Signal</keyword>
<gene>
    <name evidence="3" type="primary">cru2</name>
</gene>
<feature type="signal peptide" evidence="1">
    <location>
        <begin position="1"/>
        <end position="19"/>
    </location>
</feature>
<evidence type="ECO:0000313" key="3">
    <source>
        <dbReference type="EMBL" id="UCU83345.1"/>
    </source>
</evidence>
<feature type="domain" description="WAP" evidence="2">
    <location>
        <begin position="57"/>
        <end position="111"/>
    </location>
</feature>